<evidence type="ECO:0000313" key="2">
    <source>
        <dbReference type="Proteomes" id="UP000030151"/>
    </source>
</evidence>
<name>A0A014N4V0_9HYPO</name>
<dbReference type="AlphaFoldDB" id="A0A014N4V0"/>
<sequence length="94" mass="10775">MFQAKSFPYMEFCKNLYPFHELFLQAFLDSASKQTSSCSRISGRNQIGYLSRKQRRRVARLPTASPTSLSHFTCRIIPERGSVAVYDIEGGHRV</sequence>
<proteinExistence type="predicted"/>
<organism evidence="1 2">
    <name type="scientific">Metarhizium robertsii</name>
    <dbReference type="NCBI Taxonomy" id="568076"/>
    <lineage>
        <taxon>Eukaryota</taxon>
        <taxon>Fungi</taxon>
        <taxon>Dikarya</taxon>
        <taxon>Ascomycota</taxon>
        <taxon>Pezizomycotina</taxon>
        <taxon>Sordariomycetes</taxon>
        <taxon>Hypocreomycetidae</taxon>
        <taxon>Hypocreales</taxon>
        <taxon>Clavicipitaceae</taxon>
        <taxon>Metarhizium</taxon>
    </lineage>
</organism>
<dbReference type="Proteomes" id="UP000030151">
    <property type="component" value="Unassembled WGS sequence"/>
</dbReference>
<reference evidence="1 2" key="1">
    <citation type="submission" date="2014-02" db="EMBL/GenBank/DDBJ databases">
        <title>The genome sequence of the entomopathogenic fungus Metarhizium robertsii ARSEF 2575.</title>
        <authorList>
            <person name="Giuliano Garisto Donzelli B."/>
            <person name="Roe B.A."/>
            <person name="Macmil S.L."/>
            <person name="Krasnoff S.B."/>
            <person name="Gibson D.M."/>
        </authorList>
    </citation>
    <scope>NUCLEOTIDE SEQUENCE [LARGE SCALE GENOMIC DNA]</scope>
    <source>
        <strain evidence="1 2">ARSEF 2575</strain>
    </source>
</reference>
<comment type="caution">
    <text evidence="1">The sequence shown here is derived from an EMBL/GenBank/DDBJ whole genome shotgun (WGS) entry which is preliminary data.</text>
</comment>
<accession>A0A014N4V0</accession>
<dbReference type="HOGENOM" id="CLU_2386654_0_0_1"/>
<protein>
    <submittedName>
        <fullName evidence="1">Uncharacterized protein</fullName>
    </submittedName>
</protein>
<gene>
    <name evidence="1" type="ORF">X797_012239</name>
</gene>
<dbReference type="EMBL" id="JELW01000182">
    <property type="protein sequence ID" value="EXU94682.1"/>
    <property type="molecule type" value="Genomic_DNA"/>
</dbReference>
<evidence type="ECO:0000313" key="1">
    <source>
        <dbReference type="EMBL" id="EXU94682.1"/>
    </source>
</evidence>